<evidence type="ECO:0000256" key="2">
    <source>
        <dbReference type="ARBA" id="ARBA00022729"/>
    </source>
</evidence>
<feature type="domain" description="Imelysin-like" evidence="3">
    <location>
        <begin position="146"/>
        <end position="498"/>
    </location>
</feature>
<evidence type="ECO:0000313" key="4">
    <source>
        <dbReference type="EMBL" id="RMT68712.1"/>
    </source>
</evidence>
<sequence>MLSKSDKATRRASEHPAGLVFQAVLKPTVTPAGCLIATTKAFCLYIECKSFASCRRFYGRTPPSPLSMQDSVMIRMPLATASLLAIAISLAGCGEGKDKAAAPAPAAAPAAPAAAPAAPAPAAAAQTDDAAAKAVVANYANMVSAVFDDAEGAAKKLSTAVDAFLAKPNDETLKAARDAWVAARVPYMQSEVFRFGNTIIDDWEGQVNAWPLDEGLIDYVAKDYQHALGNPGATANIIANTEIQVGEDKVDVKEITSEKLASLNELGGSEANVATGYHAIEFLLWGQDLNGTGPGAGARPASDYLEGAGATGGHNDRRRAYLKAVTDLLVSDLEEMAGNWKAGVADNYRATLEAESGESGLRKMLFGMGSLSLGELAGERMKVALEANSSEDEHDCFSDNTHNSHFYNGKGIRNVYLGEYTRTDGSKVSGPSLSSLVAKVDPATDATLRADLDDTQAKLQAIVDHANKGEHFDQLIAAGNTAGNQVVRDAIAALVKQTGAIEQAAGKLGITDLNPDNADHEF</sequence>
<dbReference type="EMBL" id="RBTL01000148">
    <property type="protein sequence ID" value="RMT68712.1"/>
    <property type="molecule type" value="Genomic_DNA"/>
</dbReference>
<dbReference type="Gene3D" id="1.20.1420.20">
    <property type="entry name" value="M75 peptidase, HXXE motif"/>
    <property type="match status" value="1"/>
</dbReference>
<accession>A0A3M5N9X2</accession>
<dbReference type="CDD" id="cd14657">
    <property type="entry name" value="Imelysin_IrpA-like"/>
    <property type="match status" value="1"/>
</dbReference>
<dbReference type="Proteomes" id="UP000282636">
    <property type="component" value="Unassembled WGS sequence"/>
</dbReference>
<dbReference type="InterPro" id="IPR018976">
    <property type="entry name" value="Imelysin-like"/>
</dbReference>
<name>A0A3M5N9X2_PSESX</name>
<evidence type="ECO:0000313" key="5">
    <source>
        <dbReference type="Proteomes" id="UP000282636"/>
    </source>
</evidence>
<protein>
    <submittedName>
        <fullName evidence="4">Iron-regulated protein A</fullName>
    </submittedName>
</protein>
<gene>
    <name evidence="4" type="ORF">ALP44_05465</name>
</gene>
<dbReference type="AlphaFoldDB" id="A0A3M5N9X2"/>
<evidence type="ECO:0000259" key="3">
    <source>
        <dbReference type="Pfam" id="PF09375"/>
    </source>
</evidence>
<reference evidence="4 5" key="1">
    <citation type="submission" date="2018-08" db="EMBL/GenBank/DDBJ databases">
        <title>Recombination of ecologically and evolutionarily significant loci maintains genetic cohesion in the Pseudomonas syringae species complex.</title>
        <authorList>
            <person name="Dillon M."/>
            <person name="Thakur S."/>
            <person name="Almeida R.N.D."/>
            <person name="Weir B.S."/>
            <person name="Guttman D.S."/>
        </authorList>
    </citation>
    <scope>NUCLEOTIDE SEQUENCE [LARGE SCALE GENOMIC DNA]</scope>
    <source>
        <strain evidence="4 5">ICMP 3934</strain>
    </source>
</reference>
<organism evidence="4 5">
    <name type="scientific">Pseudomonas syringae pv. theae</name>
    <dbReference type="NCBI Taxonomy" id="103985"/>
    <lineage>
        <taxon>Bacteria</taxon>
        <taxon>Pseudomonadati</taxon>
        <taxon>Pseudomonadota</taxon>
        <taxon>Gammaproteobacteria</taxon>
        <taxon>Pseudomonadales</taxon>
        <taxon>Pseudomonadaceae</taxon>
        <taxon>Pseudomonas</taxon>
        <taxon>Pseudomonas syringae</taxon>
    </lineage>
</organism>
<dbReference type="InterPro" id="IPR038352">
    <property type="entry name" value="Imelysin_sf"/>
</dbReference>
<dbReference type="Pfam" id="PF09375">
    <property type="entry name" value="Peptidase_M75"/>
    <property type="match status" value="1"/>
</dbReference>
<dbReference type="GO" id="GO:0030313">
    <property type="term" value="C:cell envelope"/>
    <property type="evidence" value="ECO:0007669"/>
    <property type="project" value="UniProtKB-SubCell"/>
</dbReference>
<evidence type="ECO:0000256" key="1">
    <source>
        <dbReference type="ARBA" id="ARBA00004196"/>
    </source>
</evidence>
<comment type="subcellular location">
    <subcellularLocation>
        <location evidence="1">Cell envelope</location>
    </subcellularLocation>
</comment>
<comment type="caution">
    <text evidence="4">The sequence shown here is derived from an EMBL/GenBank/DDBJ whole genome shotgun (WGS) entry which is preliminary data.</text>
</comment>
<proteinExistence type="predicted"/>
<keyword evidence="2" id="KW-0732">Signal</keyword>